<dbReference type="GO" id="GO:0006071">
    <property type="term" value="P:glycerol metabolic process"/>
    <property type="evidence" value="ECO:0007669"/>
    <property type="project" value="TreeGrafter"/>
</dbReference>
<dbReference type="InterPro" id="IPR043129">
    <property type="entry name" value="ATPase_NBD"/>
</dbReference>
<evidence type="ECO:0000256" key="6">
    <source>
        <dbReference type="ARBA" id="ARBA00023157"/>
    </source>
</evidence>
<dbReference type="InterPro" id="IPR018485">
    <property type="entry name" value="FGGY_C"/>
</dbReference>
<evidence type="ECO:0000256" key="1">
    <source>
        <dbReference type="ARBA" id="ARBA00009156"/>
    </source>
</evidence>
<keyword evidence="13" id="KW-1185">Reference proteome</keyword>
<protein>
    <submittedName>
        <fullName evidence="10">Rhamnulokinase</fullName>
    </submittedName>
</protein>
<keyword evidence="6" id="KW-1015">Disulfide bond</keyword>
<feature type="domain" description="Carbohydrate kinase FGGY C-terminal" evidence="9">
    <location>
        <begin position="262"/>
        <end position="452"/>
    </location>
</feature>
<evidence type="ECO:0000259" key="9">
    <source>
        <dbReference type="Pfam" id="PF02782"/>
    </source>
</evidence>
<evidence type="ECO:0000313" key="10">
    <source>
        <dbReference type="EMBL" id="PYE49118.1"/>
    </source>
</evidence>
<dbReference type="GO" id="GO:0005829">
    <property type="term" value="C:cytosol"/>
    <property type="evidence" value="ECO:0007669"/>
    <property type="project" value="TreeGrafter"/>
</dbReference>
<dbReference type="Pfam" id="PF00370">
    <property type="entry name" value="FGGY_N"/>
    <property type="match status" value="1"/>
</dbReference>
<dbReference type="RefSeq" id="WP_110896648.1">
    <property type="nucleotide sequence ID" value="NZ_CP054614.1"/>
</dbReference>
<keyword evidence="5" id="KW-0067">ATP-binding</keyword>
<evidence type="ECO:0000313" key="11">
    <source>
        <dbReference type="EMBL" id="QKS55358.1"/>
    </source>
</evidence>
<dbReference type="Proteomes" id="UP000509327">
    <property type="component" value="Chromosome"/>
</dbReference>
<dbReference type="SUPFAM" id="SSF53067">
    <property type="entry name" value="Actin-like ATPase domain"/>
    <property type="match status" value="2"/>
</dbReference>
<evidence type="ECO:0000256" key="3">
    <source>
        <dbReference type="ARBA" id="ARBA00022741"/>
    </source>
</evidence>
<keyword evidence="2" id="KW-0808">Transferase</keyword>
<dbReference type="PANTHER" id="PTHR10196:SF93">
    <property type="entry name" value="L-RHAMNULOKINASE"/>
    <property type="match status" value="1"/>
</dbReference>
<reference evidence="10 12" key="1">
    <citation type="submission" date="2018-06" db="EMBL/GenBank/DDBJ databases">
        <title>Genomic Encyclopedia of Type Strains, Phase III (KMG-III): the genomes of soil and plant-associated and newly described type strains.</title>
        <authorList>
            <person name="Whitman W."/>
        </authorList>
    </citation>
    <scope>NUCLEOTIDE SEQUENCE [LARGE SCALE GENOMIC DNA]</scope>
    <source>
        <strain evidence="10 12">CECT 7022</strain>
    </source>
</reference>
<feature type="domain" description="Carbohydrate kinase FGGY N-terminal" evidence="8">
    <location>
        <begin position="9"/>
        <end position="250"/>
    </location>
</feature>
<keyword evidence="7" id="KW-0684">Rhamnose metabolism</keyword>
<dbReference type="Proteomes" id="UP000247790">
    <property type="component" value="Unassembled WGS sequence"/>
</dbReference>
<evidence type="ECO:0000256" key="2">
    <source>
        <dbReference type="ARBA" id="ARBA00022679"/>
    </source>
</evidence>
<dbReference type="InterPro" id="IPR018484">
    <property type="entry name" value="FGGY_N"/>
</dbReference>
<evidence type="ECO:0000256" key="4">
    <source>
        <dbReference type="ARBA" id="ARBA00022777"/>
    </source>
</evidence>
<dbReference type="GO" id="GO:0004370">
    <property type="term" value="F:glycerol kinase activity"/>
    <property type="evidence" value="ECO:0007669"/>
    <property type="project" value="TreeGrafter"/>
</dbReference>
<dbReference type="OrthoDB" id="9761504at2"/>
<evidence type="ECO:0000259" key="8">
    <source>
        <dbReference type="Pfam" id="PF00370"/>
    </source>
</evidence>
<organism evidence="10 12">
    <name type="scientific">Paenibacillus barcinonensis</name>
    <dbReference type="NCBI Taxonomy" id="198119"/>
    <lineage>
        <taxon>Bacteria</taxon>
        <taxon>Bacillati</taxon>
        <taxon>Bacillota</taxon>
        <taxon>Bacilli</taxon>
        <taxon>Bacillales</taxon>
        <taxon>Paenibacillaceae</taxon>
        <taxon>Paenibacillus</taxon>
    </lineage>
</organism>
<dbReference type="EMBL" id="QJSW01000006">
    <property type="protein sequence ID" value="PYE49118.1"/>
    <property type="molecule type" value="Genomic_DNA"/>
</dbReference>
<dbReference type="AlphaFoldDB" id="A0A2V4VVL1"/>
<dbReference type="GO" id="GO:0019301">
    <property type="term" value="P:rhamnose catabolic process"/>
    <property type="evidence" value="ECO:0007669"/>
    <property type="project" value="InterPro"/>
</dbReference>
<dbReference type="GO" id="GO:0005524">
    <property type="term" value="F:ATP binding"/>
    <property type="evidence" value="ECO:0007669"/>
    <property type="project" value="UniProtKB-KW"/>
</dbReference>
<evidence type="ECO:0000256" key="5">
    <source>
        <dbReference type="ARBA" id="ARBA00022840"/>
    </source>
</evidence>
<gene>
    <name evidence="10" type="ORF">DFQ00_10698</name>
    <name evidence="11" type="ORF">HUB98_02890</name>
</gene>
<evidence type="ECO:0000256" key="7">
    <source>
        <dbReference type="ARBA" id="ARBA00023308"/>
    </source>
</evidence>
<dbReference type="GO" id="GO:0008993">
    <property type="term" value="F:rhamnulokinase activity"/>
    <property type="evidence" value="ECO:0007669"/>
    <property type="project" value="InterPro"/>
</dbReference>
<name>A0A2V4VVL1_PAEBA</name>
<reference evidence="11 13" key="2">
    <citation type="submission" date="2020-06" db="EMBL/GenBank/DDBJ databases">
        <title>Complete genome of Paenibacillus barcinonensis KACC11450.</title>
        <authorList>
            <person name="Kim M."/>
            <person name="Park Y.-J."/>
            <person name="Shin J.-H."/>
        </authorList>
    </citation>
    <scope>NUCLEOTIDE SEQUENCE [LARGE SCALE GENOMIC DNA]</scope>
    <source>
        <strain evidence="11 13">KACC11450</strain>
    </source>
</reference>
<evidence type="ECO:0000313" key="12">
    <source>
        <dbReference type="Proteomes" id="UP000247790"/>
    </source>
</evidence>
<proteinExistence type="inferred from homology"/>
<keyword evidence="4 10" id="KW-0418">Kinase</keyword>
<sequence length="501" mass="55100">MGNQAKAAYVLAADFGAGSGRVVRGALEGRKLTLKEVHRFPNDPVQLRAELYWDFLRLFHELKQGMQKGTEGMSSPIQSIAVDTWGVDYGLVDGAGRLLGNPRHYRDTRHARSMNDVLAMVSEQELYSMSGVLPQQINSLFQLFGELRERAADVRPDTRLLFMPDLFHYYLSGEQACEYTIASTSGLLHTGEARWNEVLMSRLDLPESLFPRLVQPGTVLGELTGDLVQELRTGPMNVVSAGSHDTASALAAIPATQSDFAFISCGTWSLMGVERESPVLSDLSHKLGFTNEGTVSGKVRTLKNRSGLWLLQECKRQWQRENRCYSYQELIQLASTATAHQSFVSPGDDVFMSPGDMPARIRQQCQSAGQSVPGTVGEIVRCILESLALEFRQTLDELEQITGTKPAVIHMVGGGVHNRMLCQFTANAAGVPVIAGPVEASAAGNCLMQYVALGELGSLSDAREIIGGSFEPDIYTPEQQDCWQEAYGTYQQIYVLKQQQP</sequence>
<accession>A0A2V4VVL1</accession>
<dbReference type="Pfam" id="PF02782">
    <property type="entry name" value="FGGY_C"/>
    <property type="match status" value="1"/>
</dbReference>
<evidence type="ECO:0000313" key="13">
    <source>
        <dbReference type="Proteomes" id="UP000509327"/>
    </source>
</evidence>
<dbReference type="InterPro" id="IPR013449">
    <property type="entry name" value="Rhamnulokinase"/>
</dbReference>
<dbReference type="CDD" id="cd07771">
    <property type="entry name" value="ASKHA_NBD_FGGY_RhaB-like"/>
    <property type="match status" value="1"/>
</dbReference>
<dbReference type="EMBL" id="CP054614">
    <property type="protein sequence ID" value="QKS55358.1"/>
    <property type="molecule type" value="Genomic_DNA"/>
</dbReference>
<dbReference type="PANTHER" id="PTHR10196">
    <property type="entry name" value="SUGAR KINASE"/>
    <property type="match status" value="1"/>
</dbReference>
<keyword evidence="3" id="KW-0547">Nucleotide-binding</keyword>
<dbReference type="Gene3D" id="3.30.420.40">
    <property type="match status" value="2"/>
</dbReference>
<comment type="similarity">
    <text evidence="1">Belongs to the FGGY kinase family.</text>
</comment>